<dbReference type="Proteomes" id="UP001331515">
    <property type="component" value="Unassembled WGS sequence"/>
</dbReference>
<reference evidence="2 3" key="1">
    <citation type="journal article" date="2023" name="Mol. Biol. Evol.">
        <title>Genomics of Secondarily Temperate Adaptation in the Only Non-Antarctic Icefish.</title>
        <authorList>
            <person name="Rivera-Colon A.G."/>
            <person name="Rayamajhi N."/>
            <person name="Minhas B.F."/>
            <person name="Madrigal G."/>
            <person name="Bilyk K.T."/>
            <person name="Yoon V."/>
            <person name="Hune M."/>
            <person name="Gregory S."/>
            <person name="Cheng C.H.C."/>
            <person name="Catchen J.M."/>
        </authorList>
    </citation>
    <scope>NUCLEOTIDE SEQUENCE [LARGE SCALE GENOMIC DNA]</scope>
    <source>
        <tissue evidence="2">White muscle</tissue>
    </source>
</reference>
<dbReference type="EMBL" id="JAURVH010001530">
    <property type="protein sequence ID" value="KAK5905443.1"/>
    <property type="molecule type" value="Genomic_DNA"/>
</dbReference>
<evidence type="ECO:0000313" key="3">
    <source>
        <dbReference type="Proteomes" id="UP001331515"/>
    </source>
</evidence>
<name>A0AAN8CQ52_CHAGU</name>
<feature type="region of interest" description="Disordered" evidence="1">
    <location>
        <begin position="193"/>
        <end position="349"/>
    </location>
</feature>
<feature type="compositionally biased region" description="Low complexity" evidence="1">
    <location>
        <begin position="251"/>
        <end position="261"/>
    </location>
</feature>
<keyword evidence="3" id="KW-1185">Reference proteome</keyword>
<accession>A0AAN8CQ52</accession>
<organism evidence="2 3">
    <name type="scientific">Champsocephalus gunnari</name>
    <name type="common">Mackerel icefish</name>
    <dbReference type="NCBI Taxonomy" id="52237"/>
    <lineage>
        <taxon>Eukaryota</taxon>
        <taxon>Metazoa</taxon>
        <taxon>Chordata</taxon>
        <taxon>Craniata</taxon>
        <taxon>Vertebrata</taxon>
        <taxon>Euteleostomi</taxon>
        <taxon>Actinopterygii</taxon>
        <taxon>Neopterygii</taxon>
        <taxon>Teleostei</taxon>
        <taxon>Neoteleostei</taxon>
        <taxon>Acanthomorphata</taxon>
        <taxon>Eupercaria</taxon>
        <taxon>Perciformes</taxon>
        <taxon>Notothenioidei</taxon>
        <taxon>Channichthyidae</taxon>
        <taxon>Champsocephalus</taxon>
    </lineage>
</organism>
<feature type="compositionally biased region" description="Low complexity" evidence="1">
    <location>
        <begin position="193"/>
        <end position="225"/>
    </location>
</feature>
<evidence type="ECO:0000313" key="2">
    <source>
        <dbReference type="EMBL" id="KAK5905443.1"/>
    </source>
</evidence>
<protein>
    <submittedName>
        <fullName evidence="2">Uncharacterized protein</fullName>
    </submittedName>
</protein>
<evidence type="ECO:0000256" key="1">
    <source>
        <dbReference type="SAM" id="MobiDB-lite"/>
    </source>
</evidence>
<gene>
    <name evidence="2" type="ORF">CgunFtcFv8_001407</name>
</gene>
<sequence length="349" mass="38906">MFILWKHKQPLPVSSSPRLLVSSSPHLLISSSPRLLVSSSPLTSGRFYVSYKQKQETPKTTRSVFFVFRFPLGHFLSSSRYSIFRDVLHVSGRADVPGREEEEERRFPQKKKDSEKVWLKMSLDSDNSCVLLSSRGSRTSCVFQNEDEKDDIPGVGEESVLEMLSCSKFSDLETWLCMPSSLLLPRHLDSACSSSSSSHHSSSSRASQPASSSSSSPASQRSTCSDPGEMPPRSSDVDRPPLTSSVGGEMPLLSPLLSSTPHRGVRKRRRITANPGGLHWTSTGSVQRDFWSPDPSPSRGVRSPPPSSSSLCEEERLQPHLRLTHLERGRRHRGIQSPVPSFRYDCRKK</sequence>
<dbReference type="AlphaFoldDB" id="A0AAN8CQ52"/>
<comment type="caution">
    <text evidence="2">The sequence shown here is derived from an EMBL/GenBank/DDBJ whole genome shotgun (WGS) entry which is preliminary data.</text>
</comment>
<proteinExistence type="predicted"/>